<dbReference type="AlphaFoldDB" id="A0A0U2YXW7"/>
<evidence type="ECO:0000313" key="2">
    <source>
        <dbReference type="Proteomes" id="UP000067683"/>
    </source>
</evidence>
<reference evidence="1" key="1">
    <citation type="submission" date="2016-01" db="EMBL/GenBank/DDBJ databases">
        <title>Complete genome of Planococcus rifietoensis type strain M8.</title>
        <authorList>
            <person name="See-Too W.S."/>
        </authorList>
    </citation>
    <scope>NUCLEOTIDE SEQUENCE [LARGE SCALE GENOMIC DNA]</scope>
    <source>
        <strain evidence="1">M8</strain>
    </source>
</reference>
<dbReference type="Proteomes" id="UP000067683">
    <property type="component" value="Chromosome"/>
</dbReference>
<proteinExistence type="predicted"/>
<dbReference type="RefSeq" id="WP_058383084.1">
    <property type="nucleotide sequence ID" value="NZ_CP013659.2"/>
</dbReference>
<gene>
    <name evidence="1" type="ORF">AUC31_14770</name>
</gene>
<accession>A0A0U2YXW7</accession>
<protein>
    <recommendedName>
        <fullName evidence="3">CRISPR-associated protein Cas2</fullName>
    </recommendedName>
</protein>
<keyword evidence="2" id="KW-1185">Reference proteome</keyword>
<dbReference type="Gene3D" id="3.40.50.300">
    <property type="entry name" value="P-loop containing nucleotide triphosphate hydrolases"/>
    <property type="match status" value="1"/>
</dbReference>
<dbReference type="Pfam" id="PF13671">
    <property type="entry name" value="AAA_33"/>
    <property type="match status" value="1"/>
</dbReference>
<name>A0A0U2YXW7_9BACL</name>
<organism evidence="1 2">
    <name type="scientific">Planococcus rifietoensis</name>
    <dbReference type="NCBI Taxonomy" id="200991"/>
    <lineage>
        <taxon>Bacteria</taxon>
        <taxon>Bacillati</taxon>
        <taxon>Bacillota</taxon>
        <taxon>Bacilli</taxon>
        <taxon>Bacillales</taxon>
        <taxon>Caryophanaceae</taxon>
        <taxon>Planococcus</taxon>
    </lineage>
</organism>
<dbReference type="OrthoDB" id="2356842at2"/>
<dbReference type="SUPFAM" id="SSF52540">
    <property type="entry name" value="P-loop containing nucleoside triphosphate hydrolases"/>
    <property type="match status" value="1"/>
</dbReference>
<dbReference type="InterPro" id="IPR027417">
    <property type="entry name" value="P-loop_NTPase"/>
</dbReference>
<evidence type="ECO:0000313" key="1">
    <source>
        <dbReference type="EMBL" id="ALS76382.1"/>
    </source>
</evidence>
<evidence type="ECO:0008006" key="3">
    <source>
        <dbReference type="Google" id="ProtNLM"/>
    </source>
</evidence>
<dbReference type="STRING" id="200991.AUC31_14770"/>
<sequence length="189" mass="20892">MNRVAVITVGKTHSGKTTFAKALERQLANAIVVDQDNHAEILKTYYPVLVPKEGANAIKYALTQTIVDHAVDQTDCHVISCNANRNRQGRLKLLDFYRSKGFTTILVNFDMADELLETRIDQSGRDTSILRTVSSFHDVLKRQQAESIDNPGVTPTPDEADYLIHVANEQQVEAAISDIIIIASRGNGS</sequence>
<dbReference type="KEGG" id="prt:AUC31_14770"/>
<dbReference type="EMBL" id="CP013659">
    <property type="protein sequence ID" value="ALS76382.1"/>
    <property type="molecule type" value="Genomic_DNA"/>
</dbReference>